<dbReference type="AlphaFoldDB" id="A0AAW8YFG1"/>
<evidence type="ECO:0000313" key="11">
    <source>
        <dbReference type="EMBL" id="MDV2620224.1"/>
    </source>
</evidence>
<dbReference type="NCBIfam" id="TIGR00634">
    <property type="entry name" value="recN"/>
    <property type="match status" value="1"/>
</dbReference>
<comment type="function">
    <text evidence="1 9">May be involved in recombinational repair of damaged DNA.</text>
</comment>
<evidence type="ECO:0000256" key="8">
    <source>
        <dbReference type="ARBA" id="ARBA00033408"/>
    </source>
</evidence>
<dbReference type="Pfam" id="PF02463">
    <property type="entry name" value="SMC_N"/>
    <property type="match status" value="1"/>
</dbReference>
<dbReference type="InterPro" id="IPR003395">
    <property type="entry name" value="RecF/RecN/SMC_N"/>
</dbReference>
<protein>
    <recommendedName>
        <fullName evidence="3 9">DNA repair protein RecN</fullName>
    </recommendedName>
    <alternativeName>
        <fullName evidence="8 9">Recombination protein N</fullName>
    </alternativeName>
</protein>
<dbReference type="SUPFAM" id="SSF52540">
    <property type="entry name" value="P-loop containing nucleoside triphosphate hydrolases"/>
    <property type="match status" value="2"/>
</dbReference>
<dbReference type="GeneID" id="57365720"/>
<dbReference type="PANTHER" id="PTHR11059">
    <property type="entry name" value="DNA REPAIR PROTEIN RECN"/>
    <property type="match status" value="1"/>
</dbReference>
<dbReference type="PANTHER" id="PTHR11059:SF0">
    <property type="entry name" value="DNA REPAIR PROTEIN RECN"/>
    <property type="match status" value="1"/>
</dbReference>
<evidence type="ECO:0000256" key="1">
    <source>
        <dbReference type="ARBA" id="ARBA00003618"/>
    </source>
</evidence>
<feature type="domain" description="RecF/RecN/SMC N-terminal" evidence="10">
    <location>
        <begin position="2"/>
        <end position="508"/>
    </location>
</feature>
<proteinExistence type="inferred from homology"/>
<dbReference type="FunFam" id="3.40.50.300:FF:000319">
    <property type="entry name" value="DNA repair protein RecN"/>
    <property type="match status" value="1"/>
</dbReference>
<dbReference type="Gene3D" id="3.40.50.300">
    <property type="entry name" value="P-loop containing nucleotide triphosphate hydrolases"/>
    <property type="match status" value="2"/>
</dbReference>
<keyword evidence="7 9" id="KW-0234">DNA repair</keyword>
<reference evidence="11" key="1">
    <citation type="journal article" date="2023" name="PeerJ">
        <title>Selection and evaluation of lactic acid bacteria from chicken feces in Thailand as potential probiotics.</title>
        <authorList>
            <person name="Khurajog B."/>
            <person name="Disastra Y."/>
            <person name="Lawwyne L.D."/>
            <person name="Sirichokchatchawan W."/>
            <person name="Niyomtham W."/>
            <person name="Yindee J."/>
            <person name="Hampson D.J."/>
            <person name="Prapasarakul N."/>
        </authorList>
    </citation>
    <scope>NUCLEOTIDE SEQUENCE</scope>
    <source>
        <strain evidence="11">BF9</strain>
    </source>
</reference>
<evidence type="ECO:0000256" key="2">
    <source>
        <dbReference type="ARBA" id="ARBA00009441"/>
    </source>
</evidence>
<dbReference type="FunFam" id="3.40.50.300:FF:000356">
    <property type="entry name" value="DNA repair protein RecN"/>
    <property type="match status" value="1"/>
</dbReference>
<evidence type="ECO:0000256" key="6">
    <source>
        <dbReference type="ARBA" id="ARBA00022840"/>
    </source>
</evidence>
<dbReference type="GO" id="GO:0006281">
    <property type="term" value="P:DNA repair"/>
    <property type="evidence" value="ECO:0007669"/>
    <property type="project" value="UniProtKB-KW"/>
</dbReference>
<dbReference type="GO" id="GO:0043590">
    <property type="term" value="C:bacterial nucleoid"/>
    <property type="evidence" value="ECO:0007669"/>
    <property type="project" value="TreeGrafter"/>
</dbReference>
<dbReference type="GO" id="GO:0006310">
    <property type="term" value="P:DNA recombination"/>
    <property type="evidence" value="ECO:0007669"/>
    <property type="project" value="InterPro"/>
</dbReference>
<comment type="similarity">
    <text evidence="2 9">Belongs to the RecN family.</text>
</comment>
<dbReference type="EMBL" id="JAWJAV010000001">
    <property type="protein sequence ID" value="MDV2620224.1"/>
    <property type="molecule type" value="Genomic_DNA"/>
</dbReference>
<dbReference type="PIRSF" id="PIRSF003128">
    <property type="entry name" value="RecN"/>
    <property type="match status" value="1"/>
</dbReference>
<dbReference type="InterPro" id="IPR004604">
    <property type="entry name" value="DNA_recomb/repair_RecN"/>
</dbReference>
<sequence length="559" mass="62629">MLLELSIKDFAIIEKLDASFRQGMTVLTGETGAGKSIIIDAVGLLAGGRGSVDFVRTGADKAVLQGVFDIAEIANTKTVLEELGIEPTNDLVITRELLKTGRSVCRVNGTIVNLNSLKKIGQTLIDIHGQNEHQELMDSDKHLRLLEQFDYATVADTKQRYQAAFKAYTKLNRRLNQSLKNEHEWNQRVDMLQFQVDEIKAANLIEGEDEELEKRRDQLVNFQSISDALATSFQVLESEEGVSATDQIGNVMQEMQGIADYDEEYEQIADEVQNAYYSLEDVTNRVRSAIDSMEWNPAELDEVEQRLETIRQLKKKYGNSITEILKYLSRIENELAEMTGAGQNLDDLAVEVEKRLQETKQLGTQLTNLRQKMALKLEQAVRDQLAGLYMEKTQFKVQFNSKKVPELDGLDDVEFLIQPNPGEDLKPLAKIASGGELSRIMLALKTIFARNEGVTSIIFDEVDTGVSGRVAQAIADKIHEISNHSQVLCISHLPQVAARADYQLHVAKKVVKGRTMTNLTALDDEGRVNEIAKMLAGVDLTELSLEHARELLQMEHEQA</sequence>
<organism evidence="11 12">
    <name type="scientific">Pediococcus acidilactici</name>
    <dbReference type="NCBI Taxonomy" id="1254"/>
    <lineage>
        <taxon>Bacteria</taxon>
        <taxon>Bacillati</taxon>
        <taxon>Bacillota</taxon>
        <taxon>Bacilli</taxon>
        <taxon>Lactobacillales</taxon>
        <taxon>Lactobacillaceae</taxon>
        <taxon>Pediococcus</taxon>
        <taxon>Pediococcus acidilactici group</taxon>
    </lineage>
</organism>
<evidence type="ECO:0000256" key="7">
    <source>
        <dbReference type="ARBA" id="ARBA00023204"/>
    </source>
</evidence>
<evidence type="ECO:0000259" key="10">
    <source>
        <dbReference type="Pfam" id="PF02463"/>
    </source>
</evidence>
<keyword evidence="4" id="KW-0547">Nucleotide-binding</keyword>
<evidence type="ECO:0000256" key="4">
    <source>
        <dbReference type="ARBA" id="ARBA00022741"/>
    </source>
</evidence>
<dbReference type="InterPro" id="IPR027417">
    <property type="entry name" value="P-loop_NTPase"/>
</dbReference>
<comment type="caution">
    <text evidence="11">The sequence shown here is derived from an EMBL/GenBank/DDBJ whole genome shotgun (WGS) entry which is preliminary data.</text>
</comment>
<dbReference type="GO" id="GO:0009432">
    <property type="term" value="P:SOS response"/>
    <property type="evidence" value="ECO:0007669"/>
    <property type="project" value="TreeGrafter"/>
</dbReference>
<dbReference type="RefSeq" id="WP_005916611.1">
    <property type="nucleotide sequence ID" value="NZ_BJMF01000002.1"/>
</dbReference>
<name>A0AAW8YFG1_PEDAC</name>
<keyword evidence="6" id="KW-0067">ATP-binding</keyword>
<evidence type="ECO:0000313" key="12">
    <source>
        <dbReference type="Proteomes" id="UP001280897"/>
    </source>
</evidence>
<keyword evidence="5 9" id="KW-0227">DNA damage</keyword>
<reference evidence="11" key="2">
    <citation type="submission" date="2023-10" db="EMBL/GenBank/DDBJ databases">
        <authorList>
            <person name="Khurajog B."/>
        </authorList>
    </citation>
    <scope>NUCLEOTIDE SEQUENCE</scope>
    <source>
        <strain evidence="11">BF9</strain>
    </source>
</reference>
<dbReference type="Proteomes" id="UP001280897">
    <property type="component" value="Unassembled WGS sequence"/>
</dbReference>
<gene>
    <name evidence="11" type="primary">recN</name>
    <name evidence="11" type="ORF">R0G89_00545</name>
</gene>
<evidence type="ECO:0000256" key="3">
    <source>
        <dbReference type="ARBA" id="ARBA00021315"/>
    </source>
</evidence>
<accession>A0AAW8YFG1</accession>
<dbReference type="CDD" id="cd03241">
    <property type="entry name" value="ABC_RecN"/>
    <property type="match status" value="2"/>
</dbReference>
<evidence type="ECO:0000256" key="5">
    <source>
        <dbReference type="ARBA" id="ARBA00022763"/>
    </source>
</evidence>
<evidence type="ECO:0000256" key="9">
    <source>
        <dbReference type="PIRNR" id="PIRNR003128"/>
    </source>
</evidence>
<dbReference type="GO" id="GO:0005524">
    <property type="term" value="F:ATP binding"/>
    <property type="evidence" value="ECO:0007669"/>
    <property type="project" value="UniProtKB-KW"/>
</dbReference>